<evidence type="ECO:0000259" key="7">
    <source>
        <dbReference type="PROSITE" id="PS50112"/>
    </source>
</evidence>
<evidence type="ECO:0000313" key="9">
    <source>
        <dbReference type="Proteomes" id="UP001327560"/>
    </source>
</evidence>
<dbReference type="GO" id="GO:0009881">
    <property type="term" value="F:photoreceptor activity"/>
    <property type="evidence" value="ECO:0007669"/>
    <property type="project" value="UniProtKB-KW"/>
</dbReference>
<dbReference type="InterPro" id="IPR001610">
    <property type="entry name" value="PAC"/>
</dbReference>
<dbReference type="Gene3D" id="3.30.450.20">
    <property type="entry name" value="PAS domain"/>
    <property type="match status" value="2"/>
</dbReference>
<dbReference type="PANTHER" id="PTHR47429:SF2">
    <property type="entry name" value="PROTEIN TWIN LOV 1"/>
    <property type="match status" value="1"/>
</dbReference>
<dbReference type="SUPFAM" id="SSF55785">
    <property type="entry name" value="PYP-like sensor domain (PAS domain)"/>
    <property type="match status" value="2"/>
</dbReference>
<dbReference type="Proteomes" id="UP001327560">
    <property type="component" value="Chromosome 1"/>
</dbReference>
<evidence type="ECO:0000256" key="4">
    <source>
        <dbReference type="ARBA" id="ARBA00022643"/>
    </source>
</evidence>
<dbReference type="SMART" id="SM00091">
    <property type="entry name" value="PAS"/>
    <property type="match status" value="2"/>
</dbReference>
<keyword evidence="9" id="KW-1185">Reference proteome</keyword>
<evidence type="ECO:0000256" key="5">
    <source>
        <dbReference type="ARBA" id="ARBA00022991"/>
    </source>
</evidence>
<sequence length="420" mass="46021">MLALTIPAIGRPVDDTLLPLPSPAEAMASCQRRLIEESLTARYTDWVAEALDDIQSCFLITDPGIAGHPIVFASRGFLAMSGYSMQEVLGRNGRIFQGPATNRQSVMEIREAIREERTLQVSLLNYRKDGTPHWILFHICPVFGADDGRVAHFVAVQVPIQRRSRCSRSSAEAMLGGTRGRLIGGCREEVRSDDLGCNPTVELFVDVDNRGLEAEESREASKQERELALDAANSILSTLTHYSKLTGRVVSGKRCIEAGFSAINSSLVMPLGRIKESFILTDPHLPNMPIVYASDEFLNLTGYSRHEILGQDCGFLNGPDTDVEVLDQVRQSIQAEHACTVRLLNYRKDRSSFWNLLHISPVRNASGKIAFYVSVQMEENAKNSSGLCLSAGMRQLGVVGAVKVAVRSLCISAGPSKPSS</sequence>
<keyword evidence="4" id="KW-0288">FMN</keyword>
<evidence type="ECO:0000256" key="6">
    <source>
        <dbReference type="ARBA" id="ARBA00023170"/>
    </source>
</evidence>
<reference evidence="8 9" key="1">
    <citation type="submission" date="2023-10" db="EMBL/GenBank/DDBJ databases">
        <title>Chromosome-scale genome assembly provides insights into flower coloration mechanisms of Canna indica.</title>
        <authorList>
            <person name="Li C."/>
        </authorList>
    </citation>
    <scope>NUCLEOTIDE SEQUENCE [LARGE SCALE GENOMIC DNA]</scope>
    <source>
        <tissue evidence="8">Flower</tissue>
    </source>
</reference>
<dbReference type="InterPro" id="IPR000014">
    <property type="entry name" value="PAS"/>
</dbReference>
<keyword evidence="3" id="KW-0285">Flavoprotein</keyword>
<dbReference type="NCBIfam" id="TIGR00229">
    <property type="entry name" value="sensory_box"/>
    <property type="match status" value="2"/>
</dbReference>
<gene>
    <name evidence="8" type="ORF">Cni_G02591</name>
</gene>
<feature type="domain" description="PAS" evidence="7">
    <location>
        <begin position="290"/>
        <end position="336"/>
    </location>
</feature>
<dbReference type="InterPro" id="IPR035965">
    <property type="entry name" value="PAS-like_dom_sf"/>
</dbReference>
<dbReference type="PANTHER" id="PTHR47429">
    <property type="entry name" value="PROTEIN TWIN LOV 1"/>
    <property type="match status" value="1"/>
</dbReference>
<dbReference type="GO" id="GO:0009637">
    <property type="term" value="P:response to blue light"/>
    <property type="evidence" value="ECO:0007669"/>
    <property type="project" value="UniProtKB-ARBA"/>
</dbReference>
<name>A0AAQ3JT02_9LILI</name>
<evidence type="ECO:0000313" key="8">
    <source>
        <dbReference type="EMBL" id="WOK93890.1"/>
    </source>
</evidence>
<dbReference type="AlphaFoldDB" id="A0AAQ3JT02"/>
<keyword evidence="1" id="KW-0600">Photoreceptor protein</keyword>
<keyword evidence="2" id="KW-0716">Sensory transduction</keyword>
<proteinExistence type="predicted"/>
<keyword evidence="6" id="KW-0675">Receptor</keyword>
<evidence type="ECO:0000256" key="3">
    <source>
        <dbReference type="ARBA" id="ARBA00022630"/>
    </source>
</evidence>
<dbReference type="Pfam" id="PF13426">
    <property type="entry name" value="PAS_9"/>
    <property type="match status" value="2"/>
</dbReference>
<dbReference type="SMART" id="SM00086">
    <property type="entry name" value="PAC"/>
    <property type="match status" value="2"/>
</dbReference>
<dbReference type="PROSITE" id="PS50112">
    <property type="entry name" value="PAS"/>
    <property type="match status" value="1"/>
</dbReference>
<evidence type="ECO:0000256" key="1">
    <source>
        <dbReference type="ARBA" id="ARBA00022543"/>
    </source>
</evidence>
<dbReference type="EMBL" id="CP136890">
    <property type="protein sequence ID" value="WOK93890.1"/>
    <property type="molecule type" value="Genomic_DNA"/>
</dbReference>
<dbReference type="GO" id="GO:0005634">
    <property type="term" value="C:nucleus"/>
    <property type="evidence" value="ECO:0007669"/>
    <property type="project" value="TreeGrafter"/>
</dbReference>
<organism evidence="8 9">
    <name type="scientific">Canna indica</name>
    <name type="common">Indian-shot</name>
    <dbReference type="NCBI Taxonomy" id="4628"/>
    <lineage>
        <taxon>Eukaryota</taxon>
        <taxon>Viridiplantae</taxon>
        <taxon>Streptophyta</taxon>
        <taxon>Embryophyta</taxon>
        <taxon>Tracheophyta</taxon>
        <taxon>Spermatophyta</taxon>
        <taxon>Magnoliopsida</taxon>
        <taxon>Liliopsida</taxon>
        <taxon>Zingiberales</taxon>
        <taxon>Cannaceae</taxon>
        <taxon>Canna</taxon>
    </lineage>
</organism>
<protein>
    <submittedName>
        <fullName evidence="8">LOV domain-containing protein</fullName>
    </submittedName>
</protein>
<accession>A0AAQ3JT02</accession>
<keyword evidence="5" id="KW-0157">Chromophore</keyword>
<dbReference type="CDD" id="cd00130">
    <property type="entry name" value="PAS"/>
    <property type="match status" value="2"/>
</dbReference>
<evidence type="ECO:0000256" key="2">
    <source>
        <dbReference type="ARBA" id="ARBA00022606"/>
    </source>
</evidence>